<dbReference type="Proteomes" id="UP000572635">
    <property type="component" value="Unassembled WGS sequence"/>
</dbReference>
<gene>
    <name evidence="2" type="ORF">HDA36_002296</name>
</gene>
<keyword evidence="1" id="KW-0812">Transmembrane</keyword>
<evidence type="ECO:0000256" key="1">
    <source>
        <dbReference type="SAM" id="Phobius"/>
    </source>
</evidence>
<proteinExistence type="predicted"/>
<dbReference type="AlphaFoldDB" id="A0A7W8QKN0"/>
<evidence type="ECO:0000313" key="2">
    <source>
        <dbReference type="EMBL" id="MBB5432212.1"/>
    </source>
</evidence>
<keyword evidence="1" id="KW-0472">Membrane</keyword>
<protein>
    <submittedName>
        <fullName evidence="2">Short subunit fatty acids transporter</fullName>
    </submittedName>
</protein>
<keyword evidence="1" id="KW-1133">Transmembrane helix</keyword>
<keyword evidence="3" id="KW-1185">Reference proteome</keyword>
<reference evidence="2 3" key="1">
    <citation type="submission" date="2020-08" db="EMBL/GenBank/DDBJ databases">
        <title>Sequencing the genomes of 1000 actinobacteria strains.</title>
        <authorList>
            <person name="Klenk H.-P."/>
        </authorList>
    </citation>
    <scope>NUCLEOTIDE SEQUENCE [LARGE SCALE GENOMIC DNA]</scope>
    <source>
        <strain evidence="2 3">DSM 44551</strain>
    </source>
</reference>
<dbReference type="RefSeq" id="WP_376769067.1">
    <property type="nucleotide sequence ID" value="NZ_BAAAJD010000002.1"/>
</dbReference>
<accession>A0A7W8QKN0</accession>
<evidence type="ECO:0000313" key="3">
    <source>
        <dbReference type="Proteomes" id="UP000572635"/>
    </source>
</evidence>
<dbReference type="EMBL" id="JACHDB010000001">
    <property type="protein sequence ID" value="MBB5432212.1"/>
    <property type="molecule type" value="Genomic_DNA"/>
</dbReference>
<comment type="caution">
    <text evidence="2">The sequence shown here is derived from an EMBL/GenBank/DDBJ whole genome shotgun (WGS) entry which is preliminary data.</text>
</comment>
<sequence>MIVRFPFYAGIMGIMEHSGLLEIVSDWFVSFSAPATYPFWALPLLALTRLPAGKVLGYSAVVMVYGIAVASLCISFLS</sequence>
<name>A0A7W8QKN0_9ACTN</name>
<feature type="transmembrane region" description="Helical" evidence="1">
    <location>
        <begin position="55"/>
        <end position="77"/>
    </location>
</feature>
<organism evidence="2 3">
    <name type="scientific">Nocardiopsis composta</name>
    <dbReference type="NCBI Taxonomy" id="157465"/>
    <lineage>
        <taxon>Bacteria</taxon>
        <taxon>Bacillati</taxon>
        <taxon>Actinomycetota</taxon>
        <taxon>Actinomycetes</taxon>
        <taxon>Streptosporangiales</taxon>
        <taxon>Nocardiopsidaceae</taxon>
        <taxon>Nocardiopsis</taxon>
    </lineage>
</organism>